<accession>A0A444RKP1</accession>
<evidence type="ECO:0000313" key="2">
    <source>
        <dbReference type="Proteomes" id="UP000288725"/>
    </source>
</evidence>
<proteinExistence type="predicted"/>
<dbReference type="EMBL" id="RSDZ01000184">
    <property type="protein sequence ID" value="RXG41655.1"/>
    <property type="molecule type" value="Genomic_DNA"/>
</dbReference>
<evidence type="ECO:0000313" key="1">
    <source>
        <dbReference type="EMBL" id="RXG41655.1"/>
    </source>
</evidence>
<gene>
    <name evidence="1" type="ORF">VDGE_07510</name>
</gene>
<protein>
    <submittedName>
        <fullName evidence="1">Uncharacterized protein</fullName>
    </submittedName>
</protein>
<dbReference type="AlphaFoldDB" id="A0A444RKP1"/>
<organism evidence="1 2">
    <name type="scientific">Verticillium dahliae</name>
    <name type="common">Verticillium wilt</name>
    <dbReference type="NCBI Taxonomy" id="27337"/>
    <lineage>
        <taxon>Eukaryota</taxon>
        <taxon>Fungi</taxon>
        <taxon>Dikarya</taxon>
        <taxon>Ascomycota</taxon>
        <taxon>Pezizomycotina</taxon>
        <taxon>Sordariomycetes</taxon>
        <taxon>Hypocreomycetidae</taxon>
        <taxon>Glomerellales</taxon>
        <taxon>Plectosphaerellaceae</taxon>
        <taxon>Verticillium</taxon>
    </lineage>
</organism>
<sequence>MNMPPHVRLSSFISVPCDGDMFTLPPRLNIIPAVSRNPFSTAYYRAQELAFEQADAPYRTYQLACYAARPPRPPTARRAVPATAERRLAPKRRDGKSPWCAMTLVLRLLLGLPFACWMMASRAGAELGCNVIRAADDLRFWYRLHVHALWLAWRPTRGFLFGSIVKAACTAMLLHHAYFQRMKPGWAKEEEHRERLALEQLDRFAER</sequence>
<dbReference type="Proteomes" id="UP000288725">
    <property type="component" value="Chromosome 5"/>
</dbReference>
<reference evidence="1 2" key="1">
    <citation type="submission" date="2018-12" db="EMBL/GenBank/DDBJ databases">
        <title>Genome of Verticillium dahliae isolate Getta Getta.</title>
        <authorList>
            <person name="Gardiner D.M."/>
        </authorList>
    </citation>
    <scope>NUCLEOTIDE SEQUENCE [LARGE SCALE GENOMIC DNA]</scope>
    <source>
        <strain evidence="1 2">Getta Getta</strain>
    </source>
</reference>
<comment type="caution">
    <text evidence="1">The sequence shown here is derived from an EMBL/GenBank/DDBJ whole genome shotgun (WGS) entry which is preliminary data.</text>
</comment>
<name>A0A444RKP1_VERDA</name>